<sequence length="10" mass="1303">MYFPNYQINN</sequence>
<proteinExistence type="predicted"/>
<organism evidence="1">
    <name type="scientific">Anguilla anguilla</name>
    <name type="common">European freshwater eel</name>
    <name type="synonym">Muraena anguilla</name>
    <dbReference type="NCBI Taxonomy" id="7936"/>
    <lineage>
        <taxon>Eukaryota</taxon>
        <taxon>Metazoa</taxon>
        <taxon>Chordata</taxon>
        <taxon>Craniata</taxon>
        <taxon>Vertebrata</taxon>
        <taxon>Euteleostomi</taxon>
        <taxon>Actinopterygii</taxon>
        <taxon>Neopterygii</taxon>
        <taxon>Teleostei</taxon>
        <taxon>Anguilliformes</taxon>
        <taxon>Anguillidae</taxon>
        <taxon>Anguilla</taxon>
    </lineage>
</organism>
<name>A0A0E9T856_ANGAN</name>
<dbReference type="EMBL" id="GBXM01058723">
    <property type="protein sequence ID" value="JAH49854.1"/>
    <property type="molecule type" value="Transcribed_RNA"/>
</dbReference>
<reference evidence="1" key="2">
    <citation type="journal article" date="2015" name="Fish Shellfish Immunol.">
        <title>Early steps in the European eel (Anguilla anguilla)-Vibrio vulnificus interaction in the gills: Role of the RtxA13 toxin.</title>
        <authorList>
            <person name="Callol A."/>
            <person name="Pajuelo D."/>
            <person name="Ebbesson L."/>
            <person name="Teles M."/>
            <person name="MacKenzie S."/>
            <person name="Amaro C."/>
        </authorList>
    </citation>
    <scope>NUCLEOTIDE SEQUENCE</scope>
</reference>
<evidence type="ECO:0000313" key="1">
    <source>
        <dbReference type="EMBL" id="JAH49854.1"/>
    </source>
</evidence>
<accession>A0A0E9T856</accession>
<reference evidence="1" key="1">
    <citation type="submission" date="2014-11" db="EMBL/GenBank/DDBJ databases">
        <authorList>
            <person name="Amaro Gonzalez C."/>
        </authorList>
    </citation>
    <scope>NUCLEOTIDE SEQUENCE</scope>
</reference>
<protein>
    <submittedName>
        <fullName evidence="1">Uncharacterized protein</fullName>
    </submittedName>
</protein>